<feature type="region of interest" description="Disordered" evidence="5">
    <location>
        <begin position="469"/>
        <end position="567"/>
    </location>
</feature>
<feature type="compositionally biased region" description="Basic and acidic residues" evidence="5">
    <location>
        <begin position="503"/>
        <end position="515"/>
    </location>
</feature>
<organism evidence="7 8">
    <name type="scientific">Diaporthe eres</name>
    <name type="common">Phomopsis oblonga</name>
    <dbReference type="NCBI Taxonomy" id="83184"/>
    <lineage>
        <taxon>Eukaryota</taxon>
        <taxon>Fungi</taxon>
        <taxon>Dikarya</taxon>
        <taxon>Ascomycota</taxon>
        <taxon>Pezizomycotina</taxon>
        <taxon>Sordariomycetes</taxon>
        <taxon>Sordariomycetidae</taxon>
        <taxon>Diaporthales</taxon>
        <taxon>Diaporthaceae</taxon>
        <taxon>Diaporthe</taxon>
        <taxon>Diaporthe eres species complex</taxon>
    </lineage>
</organism>
<feature type="compositionally biased region" description="Polar residues" evidence="5">
    <location>
        <begin position="522"/>
        <end position="533"/>
    </location>
</feature>
<proteinExistence type="predicted"/>
<evidence type="ECO:0000256" key="2">
    <source>
        <dbReference type="ARBA" id="ARBA00022763"/>
    </source>
</evidence>
<feature type="coiled-coil region" evidence="4">
    <location>
        <begin position="114"/>
        <end position="176"/>
    </location>
</feature>
<feature type="compositionally biased region" description="Basic and acidic residues" evidence="5">
    <location>
        <begin position="306"/>
        <end position="323"/>
    </location>
</feature>
<name>A0ABR1P526_DIAER</name>
<evidence type="ECO:0000313" key="8">
    <source>
        <dbReference type="Proteomes" id="UP001430848"/>
    </source>
</evidence>
<keyword evidence="4" id="KW-0175">Coiled coil</keyword>
<evidence type="ECO:0000256" key="3">
    <source>
        <dbReference type="ARBA" id="ARBA00023242"/>
    </source>
</evidence>
<dbReference type="InterPro" id="IPR013882">
    <property type="entry name" value="Ctp1_C"/>
</dbReference>
<evidence type="ECO:0000256" key="5">
    <source>
        <dbReference type="SAM" id="MobiDB-lite"/>
    </source>
</evidence>
<feature type="domain" description="DNA endonuclease activator Ctp1 C-terminal" evidence="6">
    <location>
        <begin position="599"/>
        <end position="711"/>
    </location>
</feature>
<comment type="caution">
    <text evidence="7">The sequence shown here is derived from an EMBL/GenBank/DDBJ whole genome shotgun (WGS) entry which is preliminary data.</text>
</comment>
<keyword evidence="8" id="KW-1185">Reference proteome</keyword>
<keyword evidence="3" id="KW-0539">Nucleus</keyword>
<evidence type="ECO:0000313" key="7">
    <source>
        <dbReference type="EMBL" id="KAK7726573.1"/>
    </source>
</evidence>
<evidence type="ECO:0000259" key="6">
    <source>
        <dbReference type="Pfam" id="PF08573"/>
    </source>
</evidence>
<feature type="region of interest" description="Disordered" evidence="5">
    <location>
        <begin position="181"/>
        <end position="226"/>
    </location>
</feature>
<evidence type="ECO:0000256" key="4">
    <source>
        <dbReference type="SAM" id="Coils"/>
    </source>
</evidence>
<feature type="region of interest" description="Disordered" evidence="5">
    <location>
        <begin position="292"/>
        <end position="330"/>
    </location>
</feature>
<comment type="subcellular location">
    <subcellularLocation>
        <location evidence="1">Nucleus</location>
    </subcellularLocation>
</comment>
<keyword evidence="2" id="KW-0227">DNA damage</keyword>
<reference evidence="7 8" key="1">
    <citation type="submission" date="2024-02" db="EMBL/GenBank/DDBJ databases">
        <title>De novo assembly and annotation of 12 fungi associated with fruit tree decline syndrome in Ontario, Canada.</title>
        <authorList>
            <person name="Sulman M."/>
            <person name="Ellouze W."/>
            <person name="Ilyukhin E."/>
        </authorList>
    </citation>
    <scope>NUCLEOTIDE SEQUENCE [LARGE SCALE GENOMIC DNA]</scope>
    <source>
        <strain evidence="7 8">M169</strain>
    </source>
</reference>
<sequence>MSTWLQDGKSAIQEALVDAFNKIEEGAKAELQERDRRNGELLGELRQLQDHAANVTQLQQDNESLRKQLKELLESQKAPGTTTPNKRLPLGELSPNKLAASRTAPPGYRLGAEAVDYEKEYNKLHSKYNILEKSRDKYKSVLRQRIEQIDKWAEASDKQKAIIERLRKRLAEYQSRGVSEVHADTASIGPLPDDEHLDVGVDEPGRPSPNSSLECSTIAAPDPSRGVTVSRYANTGAQTGTEGPGDLTEDVFEAITPENDPAAEPLELPKLPERGEHNSNVALKVELSSDGPVFVSERPVHKRRRDRENEPKNKQAQRIKSEHSSSGPEYTGEVRVFAPTESFDFEEDIHIPTPKKRKVLGKAQQHAGADGALESRVTGSFSRDTVALSAATETLRTPTIGPGDIRNLDRSPASHAAVARTSGLVTPSEQQLHSHTASQLGLGIRDLAEDGDADVTTVQRRVAKGRLDALLNSPSVRTPKPKIQPASHRVQSLRPAPEDDHEDTLRVPARRELPHGKKLSPKETSTTPVQQKGASVLPNKPNLARERAPKRPSILRDDMPRGRQTDREKVPLRQRPMDTLRPEDFKPNPSYNDGLTFVYDEVVRGREARSALSGCTDLNCCGKTFRSFAKAERSTIGPSVTTRAEDIKLLEDYLGDDAYKLGSMTREEKEETWLLAKTWELSSKFGRHRQRYTRMPSPPGFWLVDFPSTQERAEERRQAEEIQKALVNERYREAMRPGGRWLFRDEDGR</sequence>
<feature type="compositionally biased region" description="Basic and acidic residues" evidence="5">
    <location>
        <begin position="193"/>
        <end position="205"/>
    </location>
</feature>
<protein>
    <recommendedName>
        <fullName evidence="6">DNA endonuclease activator Ctp1 C-terminal domain-containing protein</fullName>
    </recommendedName>
</protein>
<evidence type="ECO:0000256" key="1">
    <source>
        <dbReference type="ARBA" id="ARBA00004123"/>
    </source>
</evidence>
<dbReference type="Pfam" id="PF08573">
    <property type="entry name" value="SAE2"/>
    <property type="match status" value="1"/>
</dbReference>
<accession>A0ABR1P526</accession>
<dbReference type="EMBL" id="JAKNSF020000042">
    <property type="protein sequence ID" value="KAK7726573.1"/>
    <property type="molecule type" value="Genomic_DNA"/>
</dbReference>
<gene>
    <name evidence="7" type="ORF">SLS63_007542</name>
</gene>
<feature type="region of interest" description="Disordered" evidence="5">
    <location>
        <begin position="74"/>
        <end position="105"/>
    </location>
</feature>
<feature type="region of interest" description="Disordered" evidence="5">
    <location>
        <begin position="396"/>
        <end position="415"/>
    </location>
</feature>
<dbReference type="Proteomes" id="UP001430848">
    <property type="component" value="Unassembled WGS sequence"/>
</dbReference>
<feature type="compositionally biased region" description="Basic and acidic residues" evidence="5">
    <location>
        <begin position="543"/>
        <end position="567"/>
    </location>
</feature>